<dbReference type="AlphaFoldDB" id="A0A433QPY3"/>
<keyword evidence="2" id="KW-1185">Reference proteome</keyword>
<name>A0A433QPY3_9FUNG</name>
<comment type="caution">
    <text evidence="1">The sequence shown here is derived from an EMBL/GenBank/DDBJ whole genome shotgun (WGS) entry which is preliminary data.</text>
</comment>
<dbReference type="SUPFAM" id="SSF52540">
    <property type="entry name" value="P-loop containing nucleoside triphosphate hydrolases"/>
    <property type="match status" value="1"/>
</dbReference>
<sequence>MPIFLNTFVFVRSCKRAALVGLGGMGKTQIALEYCYRNFPSKYQYVFWILAESKQALDLSFAKVARLLEIPVEDKEEPALRISLIKQWFENAKQRWLLVFDNADDDLDFEFGKRGRHLHESQFYHRLQCINHQP</sequence>
<dbReference type="Proteomes" id="UP000274822">
    <property type="component" value="Unassembled WGS sequence"/>
</dbReference>
<evidence type="ECO:0000313" key="1">
    <source>
        <dbReference type="EMBL" id="RUS31853.1"/>
    </source>
</evidence>
<dbReference type="EMBL" id="RBNJ01002546">
    <property type="protein sequence ID" value="RUS31853.1"/>
    <property type="molecule type" value="Genomic_DNA"/>
</dbReference>
<organism evidence="1 2">
    <name type="scientific">Jimgerdemannia flammicorona</name>
    <dbReference type="NCBI Taxonomy" id="994334"/>
    <lineage>
        <taxon>Eukaryota</taxon>
        <taxon>Fungi</taxon>
        <taxon>Fungi incertae sedis</taxon>
        <taxon>Mucoromycota</taxon>
        <taxon>Mucoromycotina</taxon>
        <taxon>Endogonomycetes</taxon>
        <taxon>Endogonales</taxon>
        <taxon>Endogonaceae</taxon>
        <taxon>Jimgerdemannia</taxon>
    </lineage>
</organism>
<protein>
    <recommendedName>
        <fullName evidence="3">P-loop containing nucleoside triphosphate hydrolase protein</fullName>
    </recommendedName>
</protein>
<gene>
    <name evidence="1" type="ORF">BC938DRAFT_476921</name>
</gene>
<dbReference type="Gene3D" id="3.40.50.300">
    <property type="entry name" value="P-loop containing nucleotide triphosphate hydrolases"/>
    <property type="match status" value="1"/>
</dbReference>
<reference evidence="1 2" key="1">
    <citation type="journal article" date="2018" name="New Phytol.">
        <title>Phylogenomics of Endogonaceae and evolution of mycorrhizas within Mucoromycota.</title>
        <authorList>
            <person name="Chang Y."/>
            <person name="Desiro A."/>
            <person name="Na H."/>
            <person name="Sandor L."/>
            <person name="Lipzen A."/>
            <person name="Clum A."/>
            <person name="Barry K."/>
            <person name="Grigoriev I.V."/>
            <person name="Martin F.M."/>
            <person name="Stajich J.E."/>
            <person name="Smith M.E."/>
            <person name="Bonito G."/>
            <person name="Spatafora J.W."/>
        </authorList>
    </citation>
    <scope>NUCLEOTIDE SEQUENCE [LARGE SCALE GENOMIC DNA]</scope>
    <source>
        <strain evidence="1 2">AD002</strain>
    </source>
</reference>
<evidence type="ECO:0000313" key="2">
    <source>
        <dbReference type="Proteomes" id="UP000274822"/>
    </source>
</evidence>
<dbReference type="PANTHER" id="PTHR47691">
    <property type="entry name" value="REGULATOR-RELATED"/>
    <property type="match status" value="1"/>
</dbReference>
<dbReference type="PANTHER" id="PTHR47691:SF3">
    <property type="entry name" value="HTH-TYPE TRANSCRIPTIONAL REGULATOR RV0890C-RELATED"/>
    <property type="match status" value="1"/>
</dbReference>
<proteinExistence type="predicted"/>
<dbReference type="InterPro" id="IPR027417">
    <property type="entry name" value="P-loop_NTPase"/>
</dbReference>
<accession>A0A433QPY3</accession>
<evidence type="ECO:0008006" key="3">
    <source>
        <dbReference type="Google" id="ProtNLM"/>
    </source>
</evidence>